<name>G0MPN7_CAEBE</name>
<evidence type="ECO:0000313" key="2">
    <source>
        <dbReference type="EMBL" id="EGT39769.1"/>
    </source>
</evidence>
<dbReference type="InParanoid" id="G0MPN7"/>
<dbReference type="Proteomes" id="UP000008068">
    <property type="component" value="Unassembled WGS sequence"/>
</dbReference>
<dbReference type="PANTHER" id="PTHR21503">
    <property type="entry name" value="F-BOX-CONTAINING HYPOTHETICAL PROTEIN C.ELEGANS"/>
    <property type="match status" value="1"/>
</dbReference>
<reference evidence="3" key="1">
    <citation type="submission" date="2011-07" db="EMBL/GenBank/DDBJ databases">
        <authorList>
            <consortium name="Caenorhabditis brenneri Sequencing and Analysis Consortium"/>
            <person name="Wilson R.K."/>
        </authorList>
    </citation>
    <scope>NUCLEOTIDE SEQUENCE [LARGE SCALE GENOMIC DNA]</scope>
    <source>
        <strain evidence="3">PB2801</strain>
    </source>
</reference>
<proteinExistence type="predicted"/>
<dbReference type="Pfam" id="PF07735">
    <property type="entry name" value="FBA_2"/>
    <property type="match status" value="1"/>
</dbReference>
<sequence length="250" mass="29602">MPPKTQYVDIKGKIVIASFGDRFIETYWMDEQIGTQKTVQYVSDLFTLDVQKISLQKPTTWFSNFIQNRRNRPLRYLLVEDHVTLNEKETARILRFNSKEIHVYAEVPYYFCFNGTLPKCDCFVFRHGEWITLDHLKNSEITEIFIFRSNLVENDMNQFLKHLMTGGCSQLKFLSLEVRNYFDIQELFVGIEDKVIEVTERRMYITPSNYEYTFNKSFDIRNEGGTRYSICLYCLNTLIIAVQPGDFQFG</sequence>
<protein>
    <recommendedName>
        <fullName evidence="1">Sdz-33 F-box domain-containing protein</fullName>
    </recommendedName>
</protein>
<dbReference type="PANTHER" id="PTHR21503:SF8">
    <property type="entry name" value="F-BOX ASSOCIATED DOMAIN-CONTAINING PROTEIN-RELATED"/>
    <property type="match status" value="1"/>
</dbReference>
<dbReference type="HOGENOM" id="CLU_028840_0_2_1"/>
<dbReference type="EMBL" id="GL379805">
    <property type="protein sequence ID" value="EGT39769.1"/>
    <property type="molecule type" value="Genomic_DNA"/>
</dbReference>
<evidence type="ECO:0000259" key="1">
    <source>
        <dbReference type="Pfam" id="PF07735"/>
    </source>
</evidence>
<organism evidence="3">
    <name type="scientific">Caenorhabditis brenneri</name>
    <name type="common">Nematode worm</name>
    <dbReference type="NCBI Taxonomy" id="135651"/>
    <lineage>
        <taxon>Eukaryota</taxon>
        <taxon>Metazoa</taxon>
        <taxon>Ecdysozoa</taxon>
        <taxon>Nematoda</taxon>
        <taxon>Chromadorea</taxon>
        <taxon>Rhabditida</taxon>
        <taxon>Rhabditina</taxon>
        <taxon>Rhabditomorpha</taxon>
        <taxon>Rhabditoidea</taxon>
        <taxon>Rhabditidae</taxon>
        <taxon>Peloderinae</taxon>
        <taxon>Caenorhabditis</taxon>
    </lineage>
</organism>
<keyword evidence="3" id="KW-1185">Reference proteome</keyword>
<gene>
    <name evidence="2" type="ORF">CAEBREN_08662</name>
</gene>
<accession>G0MPN7</accession>
<dbReference type="AlphaFoldDB" id="G0MPN7"/>
<dbReference type="OMA" id="ERRMYIT"/>
<dbReference type="InterPro" id="IPR012885">
    <property type="entry name" value="F-box_Sdz-33"/>
</dbReference>
<dbReference type="OrthoDB" id="10595082at2759"/>
<evidence type="ECO:0000313" key="3">
    <source>
        <dbReference type="Proteomes" id="UP000008068"/>
    </source>
</evidence>
<feature type="domain" description="Sdz-33 F-box" evidence="1">
    <location>
        <begin position="120"/>
        <end position="176"/>
    </location>
</feature>